<name>A0A1I5XUU4_9FIRM</name>
<proteinExistence type="predicted"/>
<sequence>MAPNQEYEVYYKEYERLRAEMGLPDSVIYHYDTPCTVENQIKMLLTAGFSKVNKVWQKGNTVILVATKH</sequence>
<dbReference type="GO" id="GO:0008168">
    <property type="term" value="F:methyltransferase activity"/>
    <property type="evidence" value="ECO:0007669"/>
    <property type="project" value="UniProtKB-KW"/>
</dbReference>
<organism evidence="1 2">
    <name type="scientific">Caldicoprobacter faecalis</name>
    <dbReference type="NCBI Taxonomy" id="937334"/>
    <lineage>
        <taxon>Bacteria</taxon>
        <taxon>Bacillati</taxon>
        <taxon>Bacillota</taxon>
        <taxon>Clostridia</taxon>
        <taxon>Caldicoprobacterales</taxon>
        <taxon>Caldicoprobacteraceae</taxon>
        <taxon>Caldicoprobacter</taxon>
    </lineage>
</organism>
<dbReference type="Gene3D" id="3.40.50.150">
    <property type="entry name" value="Vaccinia Virus protein VP39"/>
    <property type="match status" value="1"/>
</dbReference>
<keyword evidence="2" id="KW-1185">Reference proteome</keyword>
<protein>
    <submittedName>
        <fullName evidence="1">tRNA (Cmo5U34)-methyltransferase</fullName>
    </submittedName>
</protein>
<dbReference type="AlphaFoldDB" id="A0A1I5XUU4"/>
<dbReference type="GO" id="GO:0032259">
    <property type="term" value="P:methylation"/>
    <property type="evidence" value="ECO:0007669"/>
    <property type="project" value="UniProtKB-KW"/>
</dbReference>
<accession>A0A1I5XUU4</accession>
<evidence type="ECO:0000313" key="2">
    <source>
        <dbReference type="Proteomes" id="UP000198577"/>
    </source>
</evidence>
<dbReference type="EMBL" id="FOXR01000031">
    <property type="protein sequence ID" value="SFQ35725.1"/>
    <property type="molecule type" value="Genomic_DNA"/>
</dbReference>
<keyword evidence="1" id="KW-0489">Methyltransferase</keyword>
<dbReference type="OrthoDB" id="465705at2"/>
<gene>
    <name evidence="1" type="ORF">SAMN05444406_1316</name>
</gene>
<keyword evidence="1" id="KW-0808">Transferase</keyword>
<dbReference type="STRING" id="937334.SAMN05444406_1316"/>
<evidence type="ECO:0000313" key="1">
    <source>
        <dbReference type="EMBL" id="SFQ35725.1"/>
    </source>
</evidence>
<dbReference type="InterPro" id="IPR029063">
    <property type="entry name" value="SAM-dependent_MTases_sf"/>
</dbReference>
<reference evidence="1 2" key="1">
    <citation type="submission" date="2016-10" db="EMBL/GenBank/DDBJ databases">
        <authorList>
            <person name="de Groot N.N."/>
        </authorList>
    </citation>
    <scope>NUCLEOTIDE SEQUENCE [LARGE SCALE GENOMIC DNA]</scope>
    <source>
        <strain evidence="1 2">DSM 20678</strain>
    </source>
</reference>
<dbReference type="Proteomes" id="UP000198577">
    <property type="component" value="Unassembled WGS sequence"/>
</dbReference>
<dbReference type="RefSeq" id="WP_092282664.1">
    <property type="nucleotide sequence ID" value="NZ_FOXR01000031.1"/>
</dbReference>